<dbReference type="InterPro" id="IPR011033">
    <property type="entry name" value="PRC_barrel-like_sf"/>
</dbReference>
<dbReference type="Gene3D" id="2.30.30.240">
    <property type="entry name" value="PRC-barrel domain"/>
    <property type="match status" value="1"/>
</dbReference>
<feature type="domain" description="PRC-barrel" evidence="2">
    <location>
        <begin position="60"/>
        <end position="115"/>
    </location>
</feature>
<evidence type="ECO:0000313" key="3">
    <source>
        <dbReference type="EMBL" id="GGB91684.1"/>
    </source>
</evidence>
<sequence>MKTFSLTLTTASALALAVAAPAIAQESEQSEGDSVKLLSSWTYDPIYESGWSIESMFNVTEVVDSNGEVIGDVENVIFSNEGELLGVIAEVGGFWDIGDTHVHVPWSDVMVGDDIDQIEVPVTEETVDNFDVFGGFTGEEQIDQEDTAEVSPVNDDLVAGPSVFKATDLIGDYVYLSDDVRYGYVADILVQDEMVSAIVTDARAYGRAGYYAYPYNVNGAAPMESPRYDLPYDATEVDTLENFDYTQLQARSQ</sequence>
<reference evidence="4" key="1">
    <citation type="journal article" date="2019" name="Int. J. Syst. Evol. Microbiol.">
        <title>The Global Catalogue of Microorganisms (GCM) 10K type strain sequencing project: providing services to taxonomists for standard genome sequencing and annotation.</title>
        <authorList>
            <consortium name="The Broad Institute Genomics Platform"/>
            <consortium name="The Broad Institute Genome Sequencing Center for Infectious Disease"/>
            <person name="Wu L."/>
            <person name="Ma J."/>
        </authorList>
    </citation>
    <scope>NUCLEOTIDE SEQUENCE [LARGE SCALE GENOMIC DNA]</scope>
    <source>
        <strain evidence="4">CGMCC 1.12478</strain>
    </source>
</reference>
<dbReference type="InterPro" id="IPR027275">
    <property type="entry name" value="PRC-brl_dom"/>
</dbReference>
<evidence type="ECO:0000313" key="4">
    <source>
        <dbReference type="Proteomes" id="UP000645462"/>
    </source>
</evidence>
<name>A0ABQ1K8Q7_9RHOB</name>
<gene>
    <name evidence="3" type="ORF">GCM10011363_05350</name>
</gene>
<evidence type="ECO:0000259" key="2">
    <source>
        <dbReference type="Pfam" id="PF05239"/>
    </source>
</evidence>
<accession>A0ABQ1K8Q7</accession>
<organism evidence="3 4">
    <name type="scientific">Marivita lacus</name>
    <dbReference type="NCBI Taxonomy" id="1323742"/>
    <lineage>
        <taxon>Bacteria</taxon>
        <taxon>Pseudomonadati</taxon>
        <taxon>Pseudomonadota</taxon>
        <taxon>Alphaproteobacteria</taxon>
        <taxon>Rhodobacterales</taxon>
        <taxon>Roseobacteraceae</taxon>
        <taxon>Marivita</taxon>
    </lineage>
</organism>
<dbReference type="SUPFAM" id="SSF50346">
    <property type="entry name" value="PRC-barrel domain"/>
    <property type="match status" value="1"/>
</dbReference>
<comment type="caution">
    <text evidence="3">The sequence shown here is derived from an EMBL/GenBank/DDBJ whole genome shotgun (WGS) entry which is preliminary data.</text>
</comment>
<dbReference type="Pfam" id="PF05239">
    <property type="entry name" value="PRC"/>
    <property type="match status" value="2"/>
</dbReference>
<feature type="signal peptide" evidence="1">
    <location>
        <begin position="1"/>
        <end position="24"/>
    </location>
</feature>
<dbReference type="Proteomes" id="UP000645462">
    <property type="component" value="Unassembled WGS sequence"/>
</dbReference>
<protein>
    <recommendedName>
        <fullName evidence="2">PRC-barrel domain-containing protein</fullName>
    </recommendedName>
</protein>
<dbReference type="EMBL" id="BMFC01000001">
    <property type="protein sequence ID" value="GGB91684.1"/>
    <property type="molecule type" value="Genomic_DNA"/>
</dbReference>
<feature type="chain" id="PRO_5045041998" description="PRC-barrel domain-containing protein" evidence="1">
    <location>
        <begin position="25"/>
        <end position="253"/>
    </location>
</feature>
<proteinExistence type="predicted"/>
<dbReference type="RefSeq" id="WP_188480402.1">
    <property type="nucleotide sequence ID" value="NZ_BMFC01000001.1"/>
</dbReference>
<feature type="domain" description="PRC-barrel" evidence="2">
    <location>
        <begin position="163"/>
        <end position="216"/>
    </location>
</feature>
<keyword evidence="4" id="KW-1185">Reference proteome</keyword>
<keyword evidence="1" id="KW-0732">Signal</keyword>
<evidence type="ECO:0000256" key="1">
    <source>
        <dbReference type="SAM" id="SignalP"/>
    </source>
</evidence>